<accession>A0A7V8SVP6</accession>
<keyword evidence="1" id="KW-1133">Transmembrane helix</keyword>
<evidence type="ECO:0000313" key="2">
    <source>
        <dbReference type="EMBL" id="MBA0083837.1"/>
    </source>
</evidence>
<dbReference type="PANTHER" id="PTHR33428">
    <property type="entry name" value="CHLOROPHYLLASE-2, CHLOROPLASTIC"/>
    <property type="match status" value="1"/>
</dbReference>
<dbReference type="SUPFAM" id="SSF53474">
    <property type="entry name" value="alpha/beta-Hydrolases"/>
    <property type="match status" value="1"/>
</dbReference>
<feature type="transmembrane region" description="Helical" evidence="1">
    <location>
        <begin position="118"/>
        <end position="140"/>
    </location>
</feature>
<evidence type="ECO:0000313" key="3">
    <source>
        <dbReference type="Proteomes" id="UP000567293"/>
    </source>
</evidence>
<dbReference type="PANTHER" id="PTHR33428:SF14">
    <property type="entry name" value="CARBOXYLESTERASE TYPE B DOMAIN-CONTAINING PROTEIN"/>
    <property type="match status" value="1"/>
</dbReference>
<reference evidence="2" key="1">
    <citation type="submission" date="2020-06" db="EMBL/GenBank/DDBJ databases">
        <title>Legume-microbial interactions unlock mineral nutrients during tropical forest succession.</title>
        <authorList>
            <person name="Epihov D.Z."/>
        </authorList>
    </citation>
    <scope>NUCLEOTIDE SEQUENCE [LARGE SCALE GENOMIC DNA]</scope>
    <source>
        <strain evidence="2">Pan2503</strain>
    </source>
</reference>
<name>A0A7V8SVP6_9BACT</name>
<feature type="non-terminal residue" evidence="2">
    <location>
        <position position="549"/>
    </location>
</feature>
<dbReference type="InterPro" id="IPR017395">
    <property type="entry name" value="Chlorophyllase-like"/>
</dbReference>
<organism evidence="2 3">
    <name type="scientific">Candidatus Acidiferrum panamense</name>
    <dbReference type="NCBI Taxonomy" id="2741543"/>
    <lineage>
        <taxon>Bacteria</taxon>
        <taxon>Pseudomonadati</taxon>
        <taxon>Acidobacteriota</taxon>
        <taxon>Terriglobia</taxon>
        <taxon>Candidatus Acidiferrales</taxon>
        <taxon>Candidatus Acidiferrum</taxon>
    </lineage>
</organism>
<feature type="transmembrane region" description="Helical" evidence="1">
    <location>
        <begin position="152"/>
        <end position="173"/>
    </location>
</feature>
<sequence length="549" mass="61229">MSRWTRATNAWLRIKQWWKWNWILIHPGPEVRRGAAWGALAAATACVVIAGLCLKTGFGYAFDFAFAILFAALCIPLTMLAVMLLLTIARNLPRLATGIMVGSCAVVMMLWGPPALGVPIAIVVGVVEGALGATIATLVAGGFRQAALRKQILVSVLFVGAVAGNVYFVWLFAHAGSMDKIIAWRPPAESMPAKLLAENPSANGPYRVQQLFYGVGNDIRRPEYRASVAIKTRTIDASDFFKDFKGWQRWARKKYWGFDVDKLPLNARVWYPEGPGPFPLVLIVHGNHNMSDFSDPGYAYLGELLASRGFILASIDENFLNGGLFHDPPLKPGSAARGWLLLEHLKLWKEWNQAAGNPFQGKVDQSRIALMGHSRGGEAAATAAAFNRMKYYPDDANIKFDYGFAIKAVVAIAPADGQYKPAEQDRWISDVSYLTLQGAQDADVSSFLGSRQWDHVKYTQPGPWFKAEIYAYRANHGQFNTVWGRTDAGEPLSWLLNLKPLMPGEEQRRISETYISAFLEATLHDRREYLPLFQDWRVGREWLPDTLYE</sequence>
<feature type="transmembrane region" description="Helical" evidence="1">
    <location>
        <begin position="64"/>
        <end position="88"/>
    </location>
</feature>
<keyword evidence="1" id="KW-0472">Membrane</keyword>
<feature type="transmembrane region" description="Helical" evidence="1">
    <location>
        <begin position="35"/>
        <end position="58"/>
    </location>
</feature>
<evidence type="ECO:0000256" key="1">
    <source>
        <dbReference type="SAM" id="Phobius"/>
    </source>
</evidence>
<gene>
    <name evidence="2" type="ORF">HRJ53_02475</name>
</gene>
<dbReference type="Pfam" id="PF07224">
    <property type="entry name" value="Chlorophyllase"/>
    <property type="match status" value="1"/>
</dbReference>
<keyword evidence="3" id="KW-1185">Reference proteome</keyword>
<dbReference type="Gene3D" id="3.40.50.1820">
    <property type="entry name" value="alpha/beta hydrolase"/>
    <property type="match status" value="1"/>
</dbReference>
<keyword evidence="1" id="KW-0812">Transmembrane</keyword>
<comment type="caution">
    <text evidence="2">The sequence shown here is derived from an EMBL/GenBank/DDBJ whole genome shotgun (WGS) entry which is preliminary data.</text>
</comment>
<dbReference type="AlphaFoldDB" id="A0A7V8SVP6"/>
<protein>
    <submittedName>
        <fullName evidence="2">MFS transporter</fullName>
    </submittedName>
</protein>
<dbReference type="EMBL" id="JACDQQ010000250">
    <property type="protein sequence ID" value="MBA0083837.1"/>
    <property type="molecule type" value="Genomic_DNA"/>
</dbReference>
<proteinExistence type="predicted"/>
<dbReference type="InterPro" id="IPR029058">
    <property type="entry name" value="AB_hydrolase_fold"/>
</dbReference>
<feature type="transmembrane region" description="Helical" evidence="1">
    <location>
        <begin position="95"/>
        <end position="112"/>
    </location>
</feature>
<dbReference type="Proteomes" id="UP000567293">
    <property type="component" value="Unassembled WGS sequence"/>
</dbReference>